<protein>
    <submittedName>
        <fullName evidence="2">Acetaldehyde dehydrogenase / alcohol dehydrogenase</fullName>
    </submittedName>
</protein>
<organism evidence="2 3">
    <name type="scientific">Thermoanaerobacter uzonensis DSM 18761</name>
    <dbReference type="NCBI Taxonomy" id="1123369"/>
    <lineage>
        <taxon>Bacteria</taxon>
        <taxon>Bacillati</taxon>
        <taxon>Bacillota</taxon>
        <taxon>Clostridia</taxon>
        <taxon>Thermoanaerobacterales</taxon>
        <taxon>Thermoanaerobacteraceae</taxon>
        <taxon>Thermoanaerobacter</taxon>
    </lineage>
</organism>
<name>A0A1M4XFR0_9THEO</name>
<dbReference type="EMBL" id="FQUR01000011">
    <property type="protein sequence ID" value="SHE92394.1"/>
    <property type="molecule type" value="Genomic_DNA"/>
</dbReference>
<evidence type="ECO:0000313" key="2">
    <source>
        <dbReference type="EMBL" id="SHE92394.1"/>
    </source>
</evidence>
<dbReference type="InterPro" id="IPR056798">
    <property type="entry name" value="ADH_Fe_C"/>
</dbReference>
<evidence type="ECO:0000259" key="1">
    <source>
        <dbReference type="Pfam" id="PF25137"/>
    </source>
</evidence>
<sequence>MKELNLPLTLKEAGINKEEFEKQIMEMSDIAFNDQCTGSNPRMPLVSEIAEIYRKAYRE</sequence>
<reference evidence="3" key="1">
    <citation type="submission" date="2016-11" db="EMBL/GenBank/DDBJ databases">
        <authorList>
            <person name="Varghese N."/>
            <person name="Submissions S."/>
        </authorList>
    </citation>
    <scope>NUCLEOTIDE SEQUENCE [LARGE SCALE GENOMIC DNA]</scope>
    <source>
        <strain evidence="3">DSM 18761</strain>
    </source>
</reference>
<dbReference type="Gene3D" id="1.20.1090.10">
    <property type="entry name" value="Dehydroquinate synthase-like - alpha domain"/>
    <property type="match status" value="1"/>
</dbReference>
<gene>
    <name evidence="2" type="ORF">SAMN02745195_01450</name>
</gene>
<dbReference type="Pfam" id="PF25137">
    <property type="entry name" value="ADH_Fe_C"/>
    <property type="match status" value="1"/>
</dbReference>
<dbReference type="SUPFAM" id="SSF56796">
    <property type="entry name" value="Dehydroquinate synthase-like"/>
    <property type="match status" value="1"/>
</dbReference>
<feature type="domain" description="Fe-containing alcohol dehydrogenase-like C-terminal" evidence="1">
    <location>
        <begin position="1"/>
        <end position="57"/>
    </location>
</feature>
<dbReference type="Proteomes" id="UP000184127">
    <property type="component" value="Unassembled WGS sequence"/>
</dbReference>
<proteinExistence type="predicted"/>
<evidence type="ECO:0000313" key="3">
    <source>
        <dbReference type="Proteomes" id="UP000184127"/>
    </source>
</evidence>
<accession>A0A1M4XFR0</accession>
<dbReference type="AlphaFoldDB" id="A0A1M4XFR0"/>
<keyword evidence="3" id="KW-1185">Reference proteome</keyword>